<gene>
    <name evidence="6" type="ORF">Ddye_029616</name>
</gene>
<protein>
    <recommendedName>
        <fullName evidence="5">NAC domain-containing protein</fullName>
    </recommendedName>
</protein>
<feature type="domain" description="NAC" evidence="5">
    <location>
        <begin position="5"/>
        <end position="159"/>
    </location>
</feature>
<name>A0AAD9TER4_9ROSI</name>
<dbReference type="PANTHER" id="PTHR31719:SF164">
    <property type="entry name" value="NAC DOMAIN-CONTAINING PROTEIN"/>
    <property type="match status" value="1"/>
</dbReference>
<evidence type="ECO:0000256" key="1">
    <source>
        <dbReference type="ARBA" id="ARBA00023015"/>
    </source>
</evidence>
<dbReference type="InterPro" id="IPR036093">
    <property type="entry name" value="NAC_dom_sf"/>
</dbReference>
<keyword evidence="3" id="KW-0804">Transcription</keyword>
<dbReference type="GO" id="GO:0003677">
    <property type="term" value="F:DNA binding"/>
    <property type="evidence" value="ECO:0007669"/>
    <property type="project" value="UniProtKB-KW"/>
</dbReference>
<accession>A0AAD9TER4</accession>
<dbReference type="Pfam" id="PF02365">
    <property type="entry name" value="NAM"/>
    <property type="match status" value="1"/>
</dbReference>
<evidence type="ECO:0000313" key="7">
    <source>
        <dbReference type="Proteomes" id="UP001280121"/>
    </source>
</evidence>
<evidence type="ECO:0000259" key="5">
    <source>
        <dbReference type="PROSITE" id="PS51005"/>
    </source>
</evidence>
<evidence type="ECO:0000313" key="6">
    <source>
        <dbReference type="EMBL" id="KAK2634824.1"/>
    </source>
</evidence>
<dbReference type="GO" id="GO:0048731">
    <property type="term" value="P:system development"/>
    <property type="evidence" value="ECO:0007669"/>
    <property type="project" value="TreeGrafter"/>
</dbReference>
<dbReference type="Gene3D" id="2.170.150.80">
    <property type="entry name" value="NAC domain"/>
    <property type="match status" value="1"/>
</dbReference>
<proteinExistence type="predicted"/>
<keyword evidence="4" id="KW-0539">Nucleus</keyword>
<comment type="caution">
    <text evidence="6">The sequence shown here is derived from an EMBL/GenBank/DDBJ whole genome shotgun (WGS) entry which is preliminary data.</text>
</comment>
<reference evidence="6" key="1">
    <citation type="journal article" date="2023" name="Plant J.">
        <title>Genome sequences and population genomics provide insights into the demographic history, inbreeding, and mutation load of two 'living fossil' tree species of Dipteronia.</title>
        <authorList>
            <person name="Feng Y."/>
            <person name="Comes H.P."/>
            <person name="Chen J."/>
            <person name="Zhu S."/>
            <person name="Lu R."/>
            <person name="Zhang X."/>
            <person name="Li P."/>
            <person name="Qiu J."/>
            <person name="Olsen K.M."/>
            <person name="Qiu Y."/>
        </authorList>
    </citation>
    <scope>NUCLEOTIDE SEQUENCE</scope>
    <source>
        <strain evidence="6">KIB01</strain>
    </source>
</reference>
<sequence>MQVDAPLGFRFRPSDEELVKDYLLKKVRGQQFPWNGVQICDLYGDKPPWEIFLHGTDHELLEKDHKFYVFTKLKKAGQKRVSRVAGCGTWHGDKRTVMIYADKKNKSGLIGFKKNFTFKVKNGSKKSHWIMHEFSLAGESLMGIDYKSCDFVLCRLKKNGVKQEASFVDNLVNPFVETLNFNPKIGGDFYDNELAVASSSQQQQQPVSVSFSCFEEKSQAGYDTLEDFYRSAMETGIPHSEFRLGEISSPILQFNTREQNLLPWYGQESSPITLESGVFKFEFESTTNPDVLMPFNSTEVVDWNNISGIGSGGMQMDDNLLPMPIHQEGNVNEEARVVIEPELPCFESVVEDWSFLNGFQQPIQGTGTDQVERSCLESNAEDGFVASMIEEYLMNEKEWSNFSMDFGELKEGYGEQNAALSGRMPCNYPIPEAQTTPGPFASGLTRDEGTIHCVGVSNDRFTDIDFAWCQEERSLTDLVEVVISVAIVTLVFNWYPFSSGKDNLVKLWDAKSGRELVIAIKIRCFVSSGTRMVTGC</sequence>
<dbReference type="Proteomes" id="UP001280121">
    <property type="component" value="Unassembled WGS sequence"/>
</dbReference>
<dbReference type="SUPFAM" id="SSF101941">
    <property type="entry name" value="NAC domain"/>
    <property type="match status" value="1"/>
</dbReference>
<dbReference type="PANTHER" id="PTHR31719">
    <property type="entry name" value="NAC TRANSCRIPTION FACTOR 56"/>
    <property type="match status" value="1"/>
</dbReference>
<keyword evidence="1" id="KW-0805">Transcription regulation</keyword>
<dbReference type="GO" id="GO:0006355">
    <property type="term" value="P:regulation of DNA-templated transcription"/>
    <property type="evidence" value="ECO:0007669"/>
    <property type="project" value="InterPro"/>
</dbReference>
<dbReference type="AlphaFoldDB" id="A0AAD9TER4"/>
<keyword evidence="7" id="KW-1185">Reference proteome</keyword>
<evidence type="ECO:0000256" key="2">
    <source>
        <dbReference type="ARBA" id="ARBA00023125"/>
    </source>
</evidence>
<keyword evidence="2" id="KW-0238">DNA-binding</keyword>
<dbReference type="PROSITE" id="PS51005">
    <property type="entry name" value="NAC"/>
    <property type="match status" value="1"/>
</dbReference>
<evidence type="ECO:0000256" key="4">
    <source>
        <dbReference type="ARBA" id="ARBA00023242"/>
    </source>
</evidence>
<dbReference type="EMBL" id="JANJYI010000009">
    <property type="protein sequence ID" value="KAK2634824.1"/>
    <property type="molecule type" value="Genomic_DNA"/>
</dbReference>
<organism evidence="6 7">
    <name type="scientific">Dipteronia dyeriana</name>
    <dbReference type="NCBI Taxonomy" id="168575"/>
    <lineage>
        <taxon>Eukaryota</taxon>
        <taxon>Viridiplantae</taxon>
        <taxon>Streptophyta</taxon>
        <taxon>Embryophyta</taxon>
        <taxon>Tracheophyta</taxon>
        <taxon>Spermatophyta</taxon>
        <taxon>Magnoliopsida</taxon>
        <taxon>eudicotyledons</taxon>
        <taxon>Gunneridae</taxon>
        <taxon>Pentapetalae</taxon>
        <taxon>rosids</taxon>
        <taxon>malvids</taxon>
        <taxon>Sapindales</taxon>
        <taxon>Sapindaceae</taxon>
        <taxon>Hippocastanoideae</taxon>
        <taxon>Acereae</taxon>
        <taxon>Dipteronia</taxon>
    </lineage>
</organism>
<dbReference type="InterPro" id="IPR003441">
    <property type="entry name" value="NAC-dom"/>
</dbReference>
<evidence type="ECO:0000256" key="3">
    <source>
        <dbReference type="ARBA" id="ARBA00023163"/>
    </source>
</evidence>